<dbReference type="EC" id="2.7.1.-" evidence="1"/>
<dbReference type="InterPro" id="IPR027417">
    <property type="entry name" value="P-loop_NTPase"/>
</dbReference>
<dbReference type="GO" id="GO:0016740">
    <property type="term" value="F:transferase activity"/>
    <property type="evidence" value="ECO:0007669"/>
    <property type="project" value="UniProtKB-KW"/>
</dbReference>
<name>A0A0P1H9M3_9RHOB</name>
<sequence>MGDVPNRIQGHLLCELPSCILVNGPSSAGKTSLVRALQDSLPILTLGFGVDAVLYSLPPADLTAMKGGNKIERVGYSYDLLVDAHHAAIRGLLEAGCRVFVDTGLLRARHRASFDAAVNGFRTFRIGVTCALDELDRRERERGDRAAGSARREADIVHQGMSYDLLVDTTDTSLEIELKQVFHALNLWCAERARDSDSCETGLFAGQDHNGSSGA</sequence>
<dbReference type="SUPFAM" id="SSF52540">
    <property type="entry name" value="P-loop containing nucleoside triphosphate hydrolases"/>
    <property type="match status" value="1"/>
</dbReference>
<dbReference type="AlphaFoldDB" id="A0A0P1H9M3"/>
<dbReference type="EMBL" id="CYSR01000021">
    <property type="protein sequence ID" value="CUH99936.1"/>
    <property type="molecule type" value="Genomic_DNA"/>
</dbReference>
<dbReference type="Proteomes" id="UP000051326">
    <property type="component" value="Unassembled WGS sequence"/>
</dbReference>
<dbReference type="Gene3D" id="3.40.50.300">
    <property type="entry name" value="P-loop containing nucleotide triphosphate hydrolases"/>
    <property type="match status" value="1"/>
</dbReference>
<proteinExistence type="predicted"/>
<protein>
    <submittedName>
        <fullName evidence="1">Chloramphenicol 3-O phosphotransferase</fullName>
        <ecNumber evidence="1">2.7.1.-</ecNumber>
    </submittedName>
</protein>
<reference evidence="1 2" key="1">
    <citation type="submission" date="2015-09" db="EMBL/GenBank/DDBJ databases">
        <authorList>
            <consortium name="Swine Surveillance"/>
        </authorList>
    </citation>
    <scope>NUCLEOTIDE SEQUENCE [LARGE SCALE GENOMIC DNA]</scope>
    <source>
        <strain evidence="1 2">CECT 8399</strain>
    </source>
</reference>
<gene>
    <name evidence="1" type="ORF">PHA8399_02062</name>
</gene>
<organism evidence="1 2">
    <name type="scientific">Leisingera aquaemixtae</name>
    <dbReference type="NCBI Taxonomy" id="1396826"/>
    <lineage>
        <taxon>Bacteria</taxon>
        <taxon>Pseudomonadati</taxon>
        <taxon>Pseudomonadota</taxon>
        <taxon>Alphaproteobacteria</taxon>
        <taxon>Rhodobacterales</taxon>
        <taxon>Roseobacteraceae</taxon>
        <taxon>Leisingera</taxon>
    </lineage>
</organism>
<dbReference type="RefSeq" id="WP_082649514.1">
    <property type="nucleotide sequence ID" value="NZ_CYSR01000021.1"/>
</dbReference>
<evidence type="ECO:0000313" key="1">
    <source>
        <dbReference type="EMBL" id="CUH99936.1"/>
    </source>
</evidence>
<accession>A0A0P1H9M3</accession>
<keyword evidence="1" id="KW-0808">Transferase</keyword>
<evidence type="ECO:0000313" key="2">
    <source>
        <dbReference type="Proteomes" id="UP000051326"/>
    </source>
</evidence>
<dbReference type="Pfam" id="PF07931">
    <property type="entry name" value="CPT"/>
    <property type="match status" value="1"/>
</dbReference>